<dbReference type="AlphaFoldDB" id="A0A2V2W0N6"/>
<keyword evidence="1" id="KW-0732">Signal</keyword>
<gene>
    <name evidence="2" type="ORF">C3747_196g4</name>
</gene>
<dbReference type="VEuPathDB" id="TriTrypDB:C3747_196g4"/>
<name>A0A2V2W0N6_TRYCR</name>
<comment type="caution">
    <text evidence="2">The sequence shown here is derived from an EMBL/GenBank/DDBJ whole genome shotgun (WGS) entry which is preliminary data.</text>
</comment>
<evidence type="ECO:0000313" key="2">
    <source>
        <dbReference type="EMBL" id="PWV01657.1"/>
    </source>
</evidence>
<dbReference type="EMBL" id="PRFC01000196">
    <property type="protein sequence ID" value="PWV01657.1"/>
    <property type="molecule type" value="Genomic_DNA"/>
</dbReference>
<reference evidence="2 3" key="1">
    <citation type="journal article" date="2018" name="Microb. Genom.">
        <title>Expanding an expanded genome: long-read sequencing of Trypanosoma cruzi.</title>
        <authorList>
            <person name="Berna L."/>
            <person name="Rodriguez M."/>
            <person name="Chiribao M.L."/>
            <person name="Parodi-Talice A."/>
            <person name="Pita S."/>
            <person name="Rijo G."/>
            <person name="Alvarez-Valin F."/>
            <person name="Robello C."/>
        </authorList>
    </citation>
    <scope>NUCLEOTIDE SEQUENCE [LARGE SCALE GENOMIC DNA]</scope>
    <source>
        <strain evidence="2 3">TCC</strain>
    </source>
</reference>
<sequence length="151" mass="16922">MEWRRPTGTRWCLGLFAICLVGRCARCFQLAVPLVLPHKLFSMSFLGLMVQGWGLTETVCVGTKQLCGDIETVVAGQQERICEMCLLDVDEYKHTDTPEPRGRFFCGARSSSRATTCRKNSRERLLTRMAGFTRVMLAASQHMDACVLLAV</sequence>
<protein>
    <submittedName>
        <fullName evidence="2">Putative fatty acyl CoA synthetase 2</fullName>
    </submittedName>
</protein>
<organism evidence="2 3">
    <name type="scientific">Trypanosoma cruzi</name>
    <dbReference type="NCBI Taxonomy" id="5693"/>
    <lineage>
        <taxon>Eukaryota</taxon>
        <taxon>Discoba</taxon>
        <taxon>Euglenozoa</taxon>
        <taxon>Kinetoplastea</taxon>
        <taxon>Metakinetoplastina</taxon>
        <taxon>Trypanosomatida</taxon>
        <taxon>Trypanosomatidae</taxon>
        <taxon>Trypanosoma</taxon>
        <taxon>Schizotrypanum</taxon>
    </lineage>
</organism>
<feature type="chain" id="PRO_5016020864" evidence="1">
    <location>
        <begin position="28"/>
        <end position="151"/>
    </location>
</feature>
<evidence type="ECO:0000313" key="3">
    <source>
        <dbReference type="Proteomes" id="UP000246078"/>
    </source>
</evidence>
<dbReference type="Proteomes" id="UP000246078">
    <property type="component" value="Unassembled WGS sequence"/>
</dbReference>
<evidence type="ECO:0000256" key="1">
    <source>
        <dbReference type="SAM" id="SignalP"/>
    </source>
</evidence>
<accession>A0A2V2W0N6</accession>
<proteinExistence type="predicted"/>
<feature type="signal peptide" evidence="1">
    <location>
        <begin position="1"/>
        <end position="27"/>
    </location>
</feature>